<evidence type="ECO:0000259" key="3">
    <source>
        <dbReference type="PROSITE" id="PS50075"/>
    </source>
</evidence>
<dbReference type="Proteomes" id="UP000515312">
    <property type="component" value="Chromosome"/>
</dbReference>
<gene>
    <name evidence="4" type="ORF">H7849_25600</name>
</gene>
<proteinExistence type="inferred from homology"/>
<dbReference type="SUPFAM" id="SSF47336">
    <property type="entry name" value="ACP-like"/>
    <property type="match status" value="1"/>
</dbReference>
<feature type="domain" description="Carrier" evidence="3">
    <location>
        <begin position="524"/>
        <end position="602"/>
    </location>
</feature>
<evidence type="ECO:0000313" key="5">
    <source>
        <dbReference type="Proteomes" id="UP000515312"/>
    </source>
</evidence>
<dbReference type="InterPro" id="IPR000873">
    <property type="entry name" value="AMP-dep_synth/lig_dom"/>
</dbReference>
<dbReference type="SUPFAM" id="SSF56801">
    <property type="entry name" value="Acetyl-CoA synthetase-like"/>
    <property type="match status" value="1"/>
</dbReference>
<dbReference type="InterPro" id="IPR009081">
    <property type="entry name" value="PP-bd_ACP"/>
</dbReference>
<dbReference type="EMBL" id="CP060394">
    <property type="protein sequence ID" value="QNI32315.1"/>
    <property type="molecule type" value="Genomic_DNA"/>
</dbReference>
<dbReference type="InterPro" id="IPR045851">
    <property type="entry name" value="AMP-bd_C_sf"/>
</dbReference>
<dbReference type="AlphaFoldDB" id="A0A7G8BIE5"/>
<dbReference type="SUPFAM" id="SSF69593">
    <property type="entry name" value="Glycerol-3-phosphate (1)-acyltransferase"/>
    <property type="match status" value="1"/>
</dbReference>
<accession>A0A7G8BIE5</accession>
<dbReference type="Gene3D" id="1.10.1200.10">
    <property type="entry name" value="ACP-like"/>
    <property type="match status" value="1"/>
</dbReference>
<dbReference type="InterPro" id="IPR042099">
    <property type="entry name" value="ANL_N_sf"/>
</dbReference>
<keyword evidence="2" id="KW-0812">Transmembrane</keyword>
<feature type="transmembrane region" description="Helical" evidence="2">
    <location>
        <begin position="673"/>
        <end position="694"/>
    </location>
</feature>
<dbReference type="CDD" id="cd07989">
    <property type="entry name" value="LPLAT_AGPAT-like"/>
    <property type="match status" value="1"/>
</dbReference>
<dbReference type="Pfam" id="PF00501">
    <property type="entry name" value="AMP-binding"/>
    <property type="match status" value="1"/>
</dbReference>
<evidence type="ECO:0000256" key="2">
    <source>
        <dbReference type="SAM" id="Phobius"/>
    </source>
</evidence>
<dbReference type="Gene3D" id="3.40.50.12780">
    <property type="entry name" value="N-terminal domain of ligase-like"/>
    <property type="match status" value="1"/>
</dbReference>
<dbReference type="InterPro" id="IPR002123">
    <property type="entry name" value="Plipid/glycerol_acylTrfase"/>
</dbReference>
<dbReference type="GO" id="GO:0016746">
    <property type="term" value="F:acyltransferase activity"/>
    <property type="evidence" value="ECO:0007669"/>
    <property type="project" value="InterPro"/>
</dbReference>
<dbReference type="PANTHER" id="PTHR43201">
    <property type="entry name" value="ACYL-COA SYNTHETASE"/>
    <property type="match status" value="1"/>
</dbReference>
<comment type="similarity">
    <text evidence="1">Belongs to the ATP-dependent AMP-binding enzyme family.</text>
</comment>
<organism evidence="4 5">
    <name type="scientific">Alloacidobacterium dinghuense</name>
    <dbReference type="NCBI Taxonomy" id="2763107"/>
    <lineage>
        <taxon>Bacteria</taxon>
        <taxon>Pseudomonadati</taxon>
        <taxon>Acidobacteriota</taxon>
        <taxon>Terriglobia</taxon>
        <taxon>Terriglobales</taxon>
        <taxon>Acidobacteriaceae</taxon>
        <taxon>Alloacidobacterium</taxon>
    </lineage>
</organism>
<dbReference type="GO" id="GO:0031956">
    <property type="term" value="F:medium-chain fatty acid-CoA ligase activity"/>
    <property type="evidence" value="ECO:0007669"/>
    <property type="project" value="TreeGrafter"/>
</dbReference>
<dbReference type="InterPro" id="IPR036736">
    <property type="entry name" value="ACP-like_sf"/>
</dbReference>
<dbReference type="SMART" id="SM00563">
    <property type="entry name" value="PlsC"/>
    <property type="match status" value="1"/>
</dbReference>
<keyword evidence="2" id="KW-0472">Membrane</keyword>
<dbReference type="PANTHER" id="PTHR43201:SF8">
    <property type="entry name" value="ACYL-COA SYNTHETASE FAMILY MEMBER 3"/>
    <property type="match status" value="1"/>
</dbReference>
<dbReference type="PROSITE" id="PS50075">
    <property type="entry name" value="CARRIER"/>
    <property type="match status" value="1"/>
</dbReference>
<protein>
    <submittedName>
        <fullName evidence="4">AMP-binding protein</fullName>
    </submittedName>
</protein>
<evidence type="ECO:0000256" key="1">
    <source>
        <dbReference type="ARBA" id="ARBA00006432"/>
    </source>
</evidence>
<keyword evidence="5" id="KW-1185">Reference proteome</keyword>
<dbReference type="RefSeq" id="WP_186743270.1">
    <property type="nucleotide sequence ID" value="NZ_CP060394.1"/>
</dbReference>
<dbReference type="Pfam" id="PF01553">
    <property type="entry name" value="Acyltransferase"/>
    <property type="match status" value="1"/>
</dbReference>
<name>A0A7G8BIE5_9BACT</name>
<keyword evidence="2" id="KW-1133">Transmembrane helix</keyword>
<evidence type="ECO:0000313" key="4">
    <source>
        <dbReference type="EMBL" id="QNI32315.1"/>
    </source>
</evidence>
<dbReference type="KEGG" id="adin:H7849_25600"/>
<reference evidence="4 5" key="1">
    <citation type="submission" date="2020-08" db="EMBL/GenBank/DDBJ databases">
        <title>Edaphobacter telluris sp. nov. and Acidobacterium dinghuensis sp. nov., two acidobacteria isolated from forest soil.</title>
        <authorList>
            <person name="Fu J."/>
            <person name="Qiu L."/>
        </authorList>
    </citation>
    <scope>NUCLEOTIDE SEQUENCE [LARGE SCALE GENOMIC DNA]</scope>
    <source>
        <strain evidence="4">4Y35</strain>
    </source>
</reference>
<sequence length="855" mass="94812">MRPHLATLVDDFRRLGNATAIVTYRGNRRLRASYADIASLAERFATELQRRDVHMGERVLLWGQNSAEWIGVFFGCVLRGVLVVPLDAGGGIDFARRVVAETSPKLIVGDQPLVGSLSEIVPKIVLDEIKSALPPEPDGKASEGSLSLDTPLQVIFTSGTTMEPKGVVHTHRNVLASVAPIEREMQKYLRYERLFHPLRFLHTLPLSHVFGQFMGLWLPVLLGAEVHFESRLQAQRLIDLTRSERISVLVAVPRVLDLLRSHLLADDPELKTQIQKAQGESVWSRWWRFRKVHRLLGLKFWAFVCGGASLPADLESFWSTIGFALIQGYGMTETTALVTLNHPFKIGKGTIGKPLPGREVRISDDGEILVRGDMISTSTWQRGKMQQAPDDWLATGDLARSDAQGQLQFLGRRSQVIVTSSGLNIHPEDVEAVLDKQDGVRASVVVPLETPSGNEAMTVLLFRGSEEEAAKAVRHASAGLSEYQRIRYWRIWPELDFPRTSTGKIQRGKVAEWAAAHAFASTVTSTDTNHDALADLISNIARLPTATAGDEARLDEDLHLDSLGRVQLQGELERRMGVALDDATMARIETLGDLRRSLGLRGAAAEMEPGVTSPAVASESNTTCERAVYPRWPWSLPMRAARIVFLECALRPLVWFLASPKVERLPNMTWPDAPFLIIANHITAYDAALVLYALPGKVRRRVAVAMAAEILDDFRHARGQGSWFLNGLFPVAYWLITGLFNVFPLPSSIGFRDSFAHMGKALDRGYNIMIFPEGHRSGGLLAHFRPGIGLLVQESDAEVVPVALLGLGELKQSRKRWFRSGKLSIRVGRSMQIDKGLQADEITSQLENTLRAMLK</sequence>
<dbReference type="Pfam" id="PF00550">
    <property type="entry name" value="PP-binding"/>
    <property type="match status" value="1"/>
</dbReference>
<dbReference type="GO" id="GO:0006631">
    <property type="term" value="P:fatty acid metabolic process"/>
    <property type="evidence" value="ECO:0007669"/>
    <property type="project" value="TreeGrafter"/>
</dbReference>
<dbReference type="Gene3D" id="3.30.300.30">
    <property type="match status" value="1"/>
</dbReference>
<feature type="transmembrane region" description="Helical" evidence="2">
    <location>
        <begin position="723"/>
        <end position="743"/>
    </location>
</feature>